<evidence type="ECO:0000313" key="1">
    <source>
        <dbReference type="EMBL" id="RLE48616.1"/>
    </source>
</evidence>
<dbReference type="Proteomes" id="UP000272051">
    <property type="component" value="Unassembled WGS sequence"/>
</dbReference>
<sequence>MGVGMASCNQNSTTNLNIAILYDPRAEGTSTSLKIVPHKGYQTLYLNYRYSGVGHAAYLWLNKLGRSPGLFPFYGKRRAEELGVNFEDGLWFYRKGLDVGSVVQCLPYFLNRVPDNLILDEDETIRWLKPHSILLLGVKHPHGKIAHIYGLFKEDIIENIPRYLAKEYPEWAEWVKRLDEVCDPKSIRRPAEAIEEIKRNLPPPPYANLPLEDRVKMAEEVLANLYPWNEYPIVNLFVASLFFKSYYVRAKQTKRELWLVCDEDVLLFKGWLSKIRNIVVRSYDKRLALWFFNQLGRQAAVMEKSFPYKNNFLVFETDIEAVMEKLLEEDIPFLVLCATKEEAEEAYSWFEQKKLHEKAIQADERFTPNQVYNVWREGKCIIFYENSTISRGVDLNIYDVLIVWSEGFAAPYEEFLAETTGDKTRLEERLTMELEQNLVRTSPVPDDWQDQLKFIICKRKPQLNLLADRYIGKVDAGYLAEVILPICPKVEKREVKGEFLENWAGQPRVYYGRTINYMLSHEIKLPENPPILFINAVLHANPESVKRVMLNRVKPHQLDEWFTRLLTRLAHRRSAPCRAEVEEYLKDLISDKVLRNAFINILVELGIFKKVKKGKYTYYVLQAERGKGLYRPYKHKDVMCEIAEALLRGHFSELKLFVPDRPASYPKQTQYVDRGRELTGALREGR</sequence>
<comment type="caution">
    <text evidence="1">The sequence shown here is derived from an EMBL/GenBank/DDBJ whole genome shotgun (WGS) entry which is preliminary data.</text>
</comment>
<name>A0A497EN40_9CREN</name>
<evidence type="ECO:0000313" key="2">
    <source>
        <dbReference type="Proteomes" id="UP000272051"/>
    </source>
</evidence>
<proteinExistence type="predicted"/>
<protein>
    <submittedName>
        <fullName evidence="1">Uncharacterized protein</fullName>
    </submittedName>
</protein>
<dbReference type="AlphaFoldDB" id="A0A497EN40"/>
<dbReference type="EMBL" id="QMQX01000244">
    <property type="protein sequence ID" value="RLE48616.1"/>
    <property type="molecule type" value="Genomic_DNA"/>
</dbReference>
<reference evidence="1 2" key="1">
    <citation type="submission" date="2018-06" db="EMBL/GenBank/DDBJ databases">
        <title>Extensive metabolic versatility and redundancy in microbially diverse, dynamic hydrothermal sediments.</title>
        <authorList>
            <person name="Dombrowski N."/>
            <person name="Teske A."/>
            <person name="Baker B.J."/>
        </authorList>
    </citation>
    <scope>NUCLEOTIDE SEQUENCE [LARGE SCALE GENOMIC DNA]</scope>
    <source>
        <strain evidence="1">B34_G17</strain>
    </source>
</reference>
<accession>A0A497EN40</accession>
<gene>
    <name evidence="1" type="ORF">DRJ33_08855</name>
</gene>
<organism evidence="1 2">
    <name type="scientific">Thermoproteota archaeon</name>
    <dbReference type="NCBI Taxonomy" id="2056631"/>
    <lineage>
        <taxon>Archaea</taxon>
        <taxon>Thermoproteota</taxon>
    </lineage>
</organism>